<dbReference type="OrthoDB" id="1921202at2759"/>
<evidence type="ECO:0000313" key="2">
    <source>
        <dbReference type="Proteomes" id="UP001153555"/>
    </source>
</evidence>
<dbReference type="Proteomes" id="UP001153555">
    <property type="component" value="Unassembled WGS sequence"/>
</dbReference>
<comment type="caution">
    <text evidence="1">The sequence shown here is derived from an EMBL/GenBank/DDBJ whole genome shotgun (WGS) entry which is preliminary data.</text>
</comment>
<name>A0A9N7N8P8_STRHE</name>
<evidence type="ECO:0000313" key="1">
    <source>
        <dbReference type="EMBL" id="CAA0829027.1"/>
    </source>
</evidence>
<dbReference type="EMBL" id="CACSLK010027773">
    <property type="protein sequence ID" value="CAA0829027.1"/>
    <property type="molecule type" value="Genomic_DNA"/>
</dbReference>
<keyword evidence="2" id="KW-1185">Reference proteome</keyword>
<gene>
    <name evidence="1" type="ORF">SHERM_24619</name>
</gene>
<dbReference type="PANTHER" id="PTHR33401:SF19">
    <property type="entry name" value="(RAPE) HYPOTHETICAL PROTEIN"/>
    <property type="match status" value="1"/>
</dbReference>
<accession>A0A9N7N8P8</accession>
<protein>
    <submittedName>
        <fullName evidence="1">Uncharacterized protein</fullName>
    </submittedName>
</protein>
<sequence length="112" mass="12234">MCFCKPSAAHVYNSAPAKLENSVNVIAEDSDKSSSGVEVEISRGEGANGNCEDVDLDVFKSCIRKPGSARKKRVQWKDKLGKELAEVKEFESSETEDTDSEEEISSCLCVIL</sequence>
<organism evidence="1 2">
    <name type="scientific">Striga hermonthica</name>
    <name type="common">Purple witchweed</name>
    <name type="synonym">Buchnera hermonthica</name>
    <dbReference type="NCBI Taxonomy" id="68872"/>
    <lineage>
        <taxon>Eukaryota</taxon>
        <taxon>Viridiplantae</taxon>
        <taxon>Streptophyta</taxon>
        <taxon>Embryophyta</taxon>
        <taxon>Tracheophyta</taxon>
        <taxon>Spermatophyta</taxon>
        <taxon>Magnoliopsida</taxon>
        <taxon>eudicotyledons</taxon>
        <taxon>Gunneridae</taxon>
        <taxon>Pentapetalae</taxon>
        <taxon>asterids</taxon>
        <taxon>lamiids</taxon>
        <taxon>Lamiales</taxon>
        <taxon>Orobanchaceae</taxon>
        <taxon>Buchnereae</taxon>
        <taxon>Striga</taxon>
    </lineage>
</organism>
<reference evidence="1" key="1">
    <citation type="submission" date="2019-12" db="EMBL/GenBank/DDBJ databases">
        <authorList>
            <person name="Scholes J."/>
        </authorList>
    </citation>
    <scope>NUCLEOTIDE SEQUENCE</scope>
</reference>
<dbReference type="AlphaFoldDB" id="A0A9N7N8P8"/>
<proteinExistence type="predicted"/>
<dbReference type="PANTHER" id="PTHR33401">
    <property type="entry name" value="LIGHT-HARVESTING COMPLEX-LIKE PROTEIN OHP2, CHLOROPLASTIC"/>
    <property type="match status" value="1"/>
</dbReference>